<reference evidence="3" key="1">
    <citation type="journal article" date="2019" name="Int. J. Syst. Evol. Microbiol.">
        <title>The Global Catalogue of Microorganisms (GCM) 10K type strain sequencing project: providing services to taxonomists for standard genome sequencing and annotation.</title>
        <authorList>
            <consortium name="The Broad Institute Genomics Platform"/>
            <consortium name="The Broad Institute Genome Sequencing Center for Infectious Disease"/>
            <person name="Wu L."/>
            <person name="Ma J."/>
        </authorList>
    </citation>
    <scope>NUCLEOTIDE SEQUENCE [LARGE SCALE GENOMIC DNA]</scope>
    <source>
        <strain evidence="3">JCM 11650</strain>
    </source>
</reference>
<feature type="transmembrane region" description="Helical" evidence="1">
    <location>
        <begin position="71"/>
        <end position="95"/>
    </location>
</feature>
<dbReference type="RefSeq" id="WP_343906565.1">
    <property type="nucleotide sequence ID" value="NZ_BAAAIS010000006.1"/>
</dbReference>
<evidence type="ECO:0000313" key="2">
    <source>
        <dbReference type="EMBL" id="MFD1836603.1"/>
    </source>
</evidence>
<organism evidence="2 3">
    <name type="scientific">Brachybacterium rhamnosum</name>
    <dbReference type="NCBI Taxonomy" id="173361"/>
    <lineage>
        <taxon>Bacteria</taxon>
        <taxon>Bacillati</taxon>
        <taxon>Actinomycetota</taxon>
        <taxon>Actinomycetes</taxon>
        <taxon>Micrococcales</taxon>
        <taxon>Dermabacteraceae</taxon>
        <taxon>Brachybacterium</taxon>
    </lineage>
</organism>
<keyword evidence="1" id="KW-0472">Membrane</keyword>
<feature type="transmembrane region" description="Helical" evidence="1">
    <location>
        <begin position="116"/>
        <end position="143"/>
    </location>
</feature>
<evidence type="ECO:0000313" key="3">
    <source>
        <dbReference type="Proteomes" id="UP001597280"/>
    </source>
</evidence>
<feature type="transmembrane region" description="Helical" evidence="1">
    <location>
        <begin position="219"/>
        <end position="243"/>
    </location>
</feature>
<evidence type="ECO:0000256" key="1">
    <source>
        <dbReference type="SAM" id="Phobius"/>
    </source>
</evidence>
<gene>
    <name evidence="2" type="ORF">ACFSDA_16200</name>
</gene>
<protein>
    <recommendedName>
        <fullName evidence="4">ABC transporter permease</fullName>
    </recommendedName>
</protein>
<evidence type="ECO:0008006" key="4">
    <source>
        <dbReference type="Google" id="ProtNLM"/>
    </source>
</evidence>
<accession>A0ABW4Q1C8</accession>
<dbReference type="Proteomes" id="UP001597280">
    <property type="component" value="Unassembled WGS sequence"/>
</dbReference>
<feature type="transmembrane region" description="Helical" evidence="1">
    <location>
        <begin position="178"/>
        <end position="198"/>
    </location>
</feature>
<keyword evidence="1" id="KW-0812">Transmembrane</keyword>
<name>A0ABW4Q1C8_9MICO</name>
<sequence length="317" mass="30842">MSLAGPLLIILLGVLALAGVVLLVLLLVRPETTGLDRAQLRARRVGGIAGVLIAAALLAAVPLPGRLGHGALAGTAPLLGTAALVLAVLIGEGRLAAPIVGASRSADLEPHGLREVLPCAASLAAAAAVLGLGALMVMTTVLASPDDVLRPGRVLTGSGTDASGVTIEIGIAPYPGSWYTIPAAIALVLLVLLAALALRAVTARRPGGVGGDLLARRRSAATVIGAVMIGTGLLGVVLGGLAATRALGVAGGLGDMGADVPTAVVVSGVLALLAAIGGVAVTGWGAVLVLAPALAARRDTSRRALRLPAAPMTGTAG</sequence>
<keyword evidence="1" id="KW-1133">Transmembrane helix</keyword>
<dbReference type="EMBL" id="JBHUFL010000011">
    <property type="protein sequence ID" value="MFD1836603.1"/>
    <property type="molecule type" value="Genomic_DNA"/>
</dbReference>
<proteinExistence type="predicted"/>
<keyword evidence="3" id="KW-1185">Reference proteome</keyword>
<feature type="transmembrane region" description="Helical" evidence="1">
    <location>
        <begin position="6"/>
        <end position="28"/>
    </location>
</feature>
<feature type="transmembrane region" description="Helical" evidence="1">
    <location>
        <begin position="263"/>
        <end position="296"/>
    </location>
</feature>
<feature type="transmembrane region" description="Helical" evidence="1">
    <location>
        <begin position="48"/>
        <end position="65"/>
    </location>
</feature>
<comment type="caution">
    <text evidence="2">The sequence shown here is derived from an EMBL/GenBank/DDBJ whole genome shotgun (WGS) entry which is preliminary data.</text>
</comment>